<evidence type="ECO:0000313" key="1">
    <source>
        <dbReference type="EMBL" id="SUJ05416.1"/>
    </source>
</evidence>
<reference evidence="1 2" key="1">
    <citation type="submission" date="2018-06" db="EMBL/GenBank/DDBJ databases">
        <authorList>
            <consortium name="Pathogen Informatics"/>
            <person name="Doyle S."/>
        </authorList>
    </citation>
    <scope>NUCLEOTIDE SEQUENCE [LARGE SCALE GENOMIC DNA]</scope>
    <source>
        <strain evidence="2">ATCC 11859 / DSM 33 / NCIB 8841 / NCTC 4822</strain>
    </source>
</reference>
<protein>
    <recommendedName>
        <fullName evidence="3">N-acetyltransferase domain-containing protein</fullName>
    </recommendedName>
</protein>
<gene>
    <name evidence="1" type="ORF">NCTC4822_01657</name>
</gene>
<proteinExistence type="predicted"/>
<dbReference type="OrthoDB" id="9784707at2"/>
<name>A0A380BQR8_SPOPA</name>
<dbReference type="Gene3D" id="3.40.630.30">
    <property type="match status" value="1"/>
</dbReference>
<dbReference type="InterPro" id="IPR016181">
    <property type="entry name" value="Acyl_CoA_acyltransferase"/>
</dbReference>
<dbReference type="Proteomes" id="UP000254519">
    <property type="component" value="Unassembled WGS sequence"/>
</dbReference>
<evidence type="ECO:0000313" key="2">
    <source>
        <dbReference type="Proteomes" id="UP000254519"/>
    </source>
</evidence>
<dbReference type="SUPFAM" id="SSF55729">
    <property type="entry name" value="Acyl-CoA N-acyltransferases (Nat)"/>
    <property type="match status" value="1"/>
</dbReference>
<sequence>MFNYAIDEDTELKLLDECDAGRLFLLIDSSMETLRNWLSWIDRTKAIDDTRAYIKDTLQHADNNDGFQAGIWHKGELAGVVGYY</sequence>
<dbReference type="RefSeq" id="WP_115361215.1">
    <property type="nucleotide sequence ID" value="NZ_CP038012.1"/>
</dbReference>
<organism evidence="1 2">
    <name type="scientific">Sporosarcina pasteurii</name>
    <name type="common">Bacillus pasteurii</name>
    <dbReference type="NCBI Taxonomy" id="1474"/>
    <lineage>
        <taxon>Bacteria</taxon>
        <taxon>Bacillati</taxon>
        <taxon>Bacillota</taxon>
        <taxon>Bacilli</taxon>
        <taxon>Bacillales</taxon>
        <taxon>Caryophanaceae</taxon>
        <taxon>Sporosarcina</taxon>
    </lineage>
</organism>
<dbReference type="AlphaFoldDB" id="A0A380BQR8"/>
<keyword evidence="2" id="KW-1185">Reference proteome</keyword>
<evidence type="ECO:0008006" key="3">
    <source>
        <dbReference type="Google" id="ProtNLM"/>
    </source>
</evidence>
<dbReference type="EMBL" id="UGYZ01000002">
    <property type="protein sequence ID" value="SUJ05416.1"/>
    <property type="molecule type" value="Genomic_DNA"/>
</dbReference>
<accession>A0A380BQR8</accession>